<accession>A0A517M7F9</accession>
<dbReference type="Gene3D" id="1.25.40.10">
    <property type="entry name" value="Tetratricopeptide repeat domain"/>
    <property type="match status" value="1"/>
</dbReference>
<sequence length="290" mass="29621" precursor="true">MARSLFLMILVVAGSFGFQSPSQAQSPVLAELYGRGVHAYYCGDLIDAHRYLSMAIDNGSRDPRAHYFRGVVNAATGRQLEAEADWQLGAQLEIEGEYGAGIGRALQRVQGPVRMEMENIRQLARLEYRANQSAKNQARYNDLKAAEGEVLRGNKPAAPAAPAAPTPAAPAAPAAGDDMNNPFGDKADAPGEPVPDAKNNPFQDDPATPEAPAPGADPFGGAPEPAAPAADADPFGGAPAAPATPNPAPAPAPAADPFGGGDPFGGDAAPAPAGDGNMSDPFGGSDPFGT</sequence>
<keyword evidence="2" id="KW-0732">Signal</keyword>
<dbReference type="EMBL" id="CP036261">
    <property type="protein sequence ID" value="QDS90819.1"/>
    <property type="molecule type" value="Genomic_DNA"/>
</dbReference>
<dbReference type="SUPFAM" id="SSF48452">
    <property type="entry name" value="TPR-like"/>
    <property type="match status" value="1"/>
</dbReference>
<name>A0A517M7F9_9BACT</name>
<dbReference type="AlphaFoldDB" id="A0A517M7F9"/>
<dbReference type="KEGG" id="ruv:EC9_50360"/>
<evidence type="ECO:0000313" key="3">
    <source>
        <dbReference type="EMBL" id="QDS90819.1"/>
    </source>
</evidence>
<feature type="compositionally biased region" description="Low complexity" evidence="1">
    <location>
        <begin position="213"/>
        <end position="241"/>
    </location>
</feature>
<evidence type="ECO:0008006" key="5">
    <source>
        <dbReference type="Google" id="ProtNLM"/>
    </source>
</evidence>
<feature type="region of interest" description="Disordered" evidence="1">
    <location>
        <begin position="155"/>
        <end position="290"/>
    </location>
</feature>
<dbReference type="Proteomes" id="UP000319557">
    <property type="component" value="Chromosome"/>
</dbReference>
<feature type="compositionally biased region" description="Pro residues" evidence="1">
    <location>
        <begin position="242"/>
        <end position="254"/>
    </location>
</feature>
<evidence type="ECO:0000256" key="1">
    <source>
        <dbReference type="SAM" id="MobiDB-lite"/>
    </source>
</evidence>
<dbReference type="OrthoDB" id="292244at2"/>
<protein>
    <recommendedName>
        <fullName evidence="5">Tetratricopeptide repeat protein</fullName>
    </recommendedName>
</protein>
<reference evidence="3 4" key="1">
    <citation type="submission" date="2019-02" db="EMBL/GenBank/DDBJ databases">
        <title>Deep-cultivation of Planctomycetes and their phenomic and genomic characterization uncovers novel biology.</title>
        <authorList>
            <person name="Wiegand S."/>
            <person name="Jogler M."/>
            <person name="Boedeker C."/>
            <person name="Pinto D."/>
            <person name="Vollmers J."/>
            <person name="Rivas-Marin E."/>
            <person name="Kohn T."/>
            <person name="Peeters S.H."/>
            <person name="Heuer A."/>
            <person name="Rast P."/>
            <person name="Oberbeckmann S."/>
            <person name="Bunk B."/>
            <person name="Jeske O."/>
            <person name="Meyerdierks A."/>
            <person name="Storesund J.E."/>
            <person name="Kallscheuer N."/>
            <person name="Luecker S."/>
            <person name="Lage O.M."/>
            <person name="Pohl T."/>
            <person name="Merkel B.J."/>
            <person name="Hornburger P."/>
            <person name="Mueller R.-W."/>
            <person name="Bruemmer F."/>
            <person name="Labrenz M."/>
            <person name="Spormann A.M."/>
            <person name="Op den Camp H."/>
            <person name="Overmann J."/>
            <person name="Amann R."/>
            <person name="Jetten M.S.M."/>
            <person name="Mascher T."/>
            <person name="Medema M.H."/>
            <person name="Devos D.P."/>
            <person name="Kaster A.-K."/>
            <person name="Ovreas L."/>
            <person name="Rohde M."/>
            <person name="Galperin M.Y."/>
            <person name="Jogler C."/>
        </authorList>
    </citation>
    <scope>NUCLEOTIDE SEQUENCE [LARGE SCALE GENOMIC DNA]</scope>
    <source>
        <strain evidence="3 4">EC9</strain>
    </source>
</reference>
<feature type="signal peptide" evidence="2">
    <location>
        <begin position="1"/>
        <end position="24"/>
    </location>
</feature>
<feature type="compositionally biased region" description="Low complexity" evidence="1">
    <location>
        <begin position="265"/>
        <end position="276"/>
    </location>
</feature>
<dbReference type="RefSeq" id="WP_145348568.1">
    <property type="nucleotide sequence ID" value="NZ_CP036261.1"/>
</dbReference>
<evidence type="ECO:0000256" key="2">
    <source>
        <dbReference type="SAM" id="SignalP"/>
    </source>
</evidence>
<feature type="chain" id="PRO_5022236468" description="Tetratricopeptide repeat protein" evidence="2">
    <location>
        <begin position="25"/>
        <end position="290"/>
    </location>
</feature>
<keyword evidence="4" id="KW-1185">Reference proteome</keyword>
<evidence type="ECO:0000313" key="4">
    <source>
        <dbReference type="Proteomes" id="UP000319557"/>
    </source>
</evidence>
<gene>
    <name evidence="3" type="ORF">EC9_50360</name>
</gene>
<proteinExistence type="predicted"/>
<dbReference type="InterPro" id="IPR011990">
    <property type="entry name" value="TPR-like_helical_dom_sf"/>
</dbReference>
<organism evidence="3 4">
    <name type="scientific">Rosistilla ulvae</name>
    <dbReference type="NCBI Taxonomy" id="1930277"/>
    <lineage>
        <taxon>Bacteria</taxon>
        <taxon>Pseudomonadati</taxon>
        <taxon>Planctomycetota</taxon>
        <taxon>Planctomycetia</taxon>
        <taxon>Pirellulales</taxon>
        <taxon>Pirellulaceae</taxon>
        <taxon>Rosistilla</taxon>
    </lineage>
</organism>